<comment type="similarity">
    <text evidence="6">Belongs to the acetyltransferase family. OlsB subfamily.</text>
</comment>
<evidence type="ECO:0000256" key="4">
    <source>
        <dbReference type="ARBA" id="ARBA00023098"/>
    </source>
</evidence>
<dbReference type="EC" id="2.3.2.30" evidence="7"/>
<comment type="pathway">
    <text evidence="1">Lipid metabolism.</text>
</comment>
<accession>A0ABQ6PD04</accession>
<dbReference type="Gene3D" id="3.40.630.30">
    <property type="match status" value="1"/>
</dbReference>
<evidence type="ECO:0000256" key="9">
    <source>
        <dbReference type="ARBA" id="ARBA00045724"/>
    </source>
</evidence>
<dbReference type="SUPFAM" id="SSF55729">
    <property type="entry name" value="Acyl-CoA N-acyltransferases (Nat)"/>
    <property type="match status" value="1"/>
</dbReference>
<dbReference type="InterPro" id="IPR016181">
    <property type="entry name" value="Acyl_CoA_acyltransferase"/>
</dbReference>
<evidence type="ECO:0000256" key="8">
    <source>
        <dbReference type="ARBA" id="ARBA00039866"/>
    </source>
</evidence>
<keyword evidence="12" id="KW-1185">Reference proteome</keyword>
<dbReference type="PANTHER" id="PTHR37323">
    <property type="entry name" value="GCN5-RELATED N-ACETYLTRANSFERASE"/>
    <property type="match status" value="1"/>
</dbReference>
<evidence type="ECO:0000256" key="10">
    <source>
        <dbReference type="ARBA" id="ARBA00047785"/>
    </source>
</evidence>
<evidence type="ECO:0000256" key="7">
    <source>
        <dbReference type="ARBA" id="ARBA00039058"/>
    </source>
</evidence>
<comment type="function">
    <text evidence="9">Catalyzes the first step in the biosynthesis of ornithine lipids, which are phosphorus-free membrane lipids. Catalyzes the 3-hydroxyacyl-acyl carrier protein-dependent acylation of ornithine to form lyso-ornithine lipid (LOL).</text>
</comment>
<proteinExistence type="inferred from homology"/>
<keyword evidence="4" id="KW-0443">Lipid metabolism</keyword>
<name>A0ABQ6PD04_9SPHN</name>
<keyword evidence="2" id="KW-0444">Lipid biosynthesis</keyword>
<dbReference type="EMBL" id="BTFW01000001">
    <property type="protein sequence ID" value="GMM62412.1"/>
    <property type="molecule type" value="Genomic_DNA"/>
</dbReference>
<comment type="caution">
    <text evidence="11">The sequence shown here is derived from an EMBL/GenBank/DDBJ whole genome shotgun (WGS) entry which is preliminary data.</text>
</comment>
<sequence>MTHAGTMPREQRRLTVRLARDDRDLAAVQALRWDVFFAEMGAQAHDVLHTLDTDPYDALCDHLLVIDADEPGTHLAEGGVVGTYRLLRESVAHRAGGFYSAGEFDLSPLMAPGSRPGGELLELGRSCVRPAWRTSATISLLWRGIADYIASHGIGLMFGCASFPGTDPDAHAQALSLLAHTCLAPAERRPRLRGELGPDQAVTLERLARGSYDERRAMLRLPPLVKGYLRCGALFGDGAFIDHAFNTVDVCVVLPVEQISQRYATRFSVAA</sequence>
<dbReference type="PANTHER" id="PTHR37323:SF1">
    <property type="entry name" value="L-ORNITHINE N(ALPHA)-ACYLTRANSFERASE"/>
    <property type="match status" value="1"/>
</dbReference>
<evidence type="ECO:0000256" key="5">
    <source>
        <dbReference type="ARBA" id="ARBA00023315"/>
    </source>
</evidence>
<evidence type="ECO:0000256" key="1">
    <source>
        <dbReference type="ARBA" id="ARBA00005189"/>
    </source>
</evidence>
<keyword evidence="3" id="KW-0808">Transferase</keyword>
<evidence type="ECO:0000313" key="12">
    <source>
        <dbReference type="Proteomes" id="UP001187221"/>
    </source>
</evidence>
<evidence type="ECO:0000256" key="6">
    <source>
        <dbReference type="ARBA" id="ARBA00038095"/>
    </source>
</evidence>
<gene>
    <name evidence="11" type="ORF">NUTIK01_31890</name>
</gene>
<comment type="catalytic activity">
    <reaction evidence="10">
        <text>a (3R)-hydroxyacyl-[ACP] + L-ornithine = a lyso-ornithine lipid + holo-[ACP] + H(+)</text>
        <dbReference type="Rhea" id="RHEA:20633"/>
        <dbReference type="Rhea" id="RHEA-COMP:9685"/>
        <dbReference type="Rhea" id="RHEA-COMP:9945"/>
        <dbReference type="ChEBI" id="CHEBI:15378"/>
        <dbReference type="ChEBI" id="CHEBI:46911"/>
        <dbReference type="ChEBI" id="CHEBI:64479"/>
        <dbReference type="ChEBI" id="CHEBI:78827"/>
        <dbReference type="ChEBI" id="CHEBI:138482"/>
        <dbReference type="EC" id="2.3.2.30"/>
    </reaction>
    <physiologicalReaction direction="left-to-right" evidence="10">
        <dbReference type="Rhea" id="RHEA:20634"/>
    </physiologicalReaction>
</comment>
<reference evidence="11 12" key="1">
    <citation type="submission" date="2023-06" db="EMBL/GenBank/DDBJ databases">
        <title>Draft genome sequence of Novosphingobium sp. strain IK01.</title>
        <authorList>
            <person name="Hatamoto M."/>
            <person name="Ikarashi T."/>
            <person name="Yamaguchi T."/>
        </authorList>
    </citation>
    <scope>NUCLEOTIDE SEQUENCE [LARGE SCALE GENOMIC DNA]</scope>
    <source>
        <strain evidence="11 12">IK01</strain>
    </source>
</reference>
<evidence type="ECO:0000256" key="2">
    <source>
        <dbReference type="ARBA" id="ARBA00022516"/>
    </source>
</evidence>
<keyword evidence="5" id="KW-0012">Acyltransferase</keyword>
<evidence type="ECO:0000256" key="3">
    <source>
        <dbReference type="ARBA" id="ARBA00022679"/>
    </source>
</evidence>
<dbReference type="InterPro" id="IPR052351">
    <property type="entry name" value="Ornithine_N-alpha-AT"/>
</dbReference>
<dbReference type="Pfam" id="PF13444">
    <property type="entry name" value="Acetyltransf_5"/>
    <property type="match status" value="1"/>
</dbReference>
<evidence type="ECO:0000313" key="11">
    <source>
        <dbReference type="EMBL" id="GMM62412.1"/>
    </source>
</evidence>
<protein>
    <recommendedName>
        <fullName evidence="8">L-ornithine N(alpha)-acyltransferase</fullName>
        <ecNumber evidence="7">2.3.2.30</ecNumber>
    </recommendedName>
</protein>
<dbReference type="Proteomes" id="UP001187221">
    <property type="component" value="Unassembled WGS sequence"/>
</dbReference>
<organism evidence="11 12">
    <name type="scientific">Novosphingobium pituita</name>
    <dbReference type="NCBI Taxonomy" id="3056842"/>
    <lineage>
        <taxon>Bacteria</taxon>
        <taxon>Pseudomonadati</taxon>
        <taxon>Pseudomonadota</taxon>
        <taxon>Alphaproteobacteria</taxon>
        <taxon>Sphingomonadales</taxon>
        <taxon>Sphingomonadaceae</taxon>
        <taxon>Novosphingobium</taxon>
    </lineage>
</organism>